<organism evidence="5 6">
    <name type="scientific">Rhodoferax sediminis</name>
    <dbReference type="NCBI Taxonomy" id="2509614"/>
    <lineage>
        <taxon>Bacteria</taxon>
        <taxon>Pseudomonadati</taxon>
        <taxon>Pseudomonadota</taxon>
        <taxon>Betaproteobacteria</taxon>
        <taxon>Burkholderiales</taxon>
        <taxon>Comamonadaceae</taxon>
        <taxon>Rhodoferax</taxon>
    </lineage>
</organism>
<dbReference type="Proteomes" id="UP000316798">
    <property type="component" value="Chromosome"/>
</dbReference>
<keyword evidence="1" id="KW-0479">Metal-binding</keyword>
<dbReference type="RefSeq" id="WP_142820355.1">
    <property type="nucleotide sequence ID" value="NZ_CP035503.1"/>
</dbReference>
<dbReference type="KEGG" id="rhf:EUB48_17685"/>
<dbReference type="InterPro" id="IPR023366">
    <property type="entry name" value="ATP_synth_asu-like_sf"/>
</dbReference>
<dbReference type="PROSITE" id="PS51257">
    <property type="entry name" value="PROKAR_LIPOPROTEIN"/>
    <property type="match status" value="1"/>
</dbReference>
<evidence type="ECO:0000256" key="3">
    <source>
        <dbReference type="SAM" id="SignalP"/>
    </source>
</evidence>
<evidence type="ECO:0000313" key="5">
    <source>
        <dbReference type="EMBL" id="QDL38918.1"/>
    </source>
</evidence>
<dbReference type="OrthoDB" id="7156875at2"/>
<evidence type="ECO:0000259" key="4">
    <source>
        <dbReference type="Pfam" id="PF05567"/>
    </source>
</evidence>
<dbReference type="EMBL" id="CP035503">
    <property type="protein sequence ID" value="QDL38918.1"/>
    <property type="molecule type" value="Genomic_DNA"/>
</dbReference>
<evidence type="ECO:0000256" key="2">
    <source>
        <dbReference type="ARBA" id="ARBA00022837"/>
    </source>
</evidence>
<gene>
    <name evidence="5" type="ORF">EUB48_17685</name>
</gene>
<evidence type="ECO:0000256" key="1">
    <source>
        <dbReference type="ARBA" id="ARBA00022723"/>
    </source>
</evidence>
<dbReference type="InterPro" id="IPR008707">
    <property type="entry name" value="B-propeller_PilY1"/>
</dbReference>
<sequence>MKATHFLKWAALAALALACLGARADDIDIYSGAAANGPNPNVIIILDTDASNDASYNNTCSYGVIGATTQGFDATRCALYTALDTISKTPSLVGKLNIGLMGFGSGNNKIGLWLNPNPYPSSLPVMDGPGIAAAENTIATNTLATLKSGGAFAASAFQESWAFYTGNTGLSTHTYSDHINQVCQKSFIIYIGSVSTNSSTPSSGTDSGVTELNSAITTTNTATGGTIPLVTSSINSNGNPNFGPNTKYDSSSWMDEWSRFLSRNDLSGSSSGSQNIVTYTIAANFGGKQFNADYDQTLTSTAFYGGGKKFVVTDAQSMVNALLQIFNEVQAVNSVFASASLPVSASAQGTYLNQVFMGSFRPDPTGAPRWRGNLKQYQFGVDATNPASPQIFLADATGKAALSAAGTGFISSTAVSFWTGKDTSKSPDAAPPTGTNGFWVNNPESTGGAFDSPDGEVVEKGGVGQQIRLANLKDNYTTNPTGPRNVYTCLGSSCASGADLSTTPAGYPFSFSTSNSSITAAILGTNGPAMGITSITRSSSTATVTLSQAPSPALAAGQSVTIAGSKYPEFNGTFSITPLTTTTFTYPITIDPPSPSSGVYSASVPSHPIAISLTRSGTTVTATSSAAHGYVTGQTVTIAGATGSRYNGSYVVTTTGTNTFTYTITDGPATPDGGGTAKVGSTSYTIPAGSIARSPSNASNVSNVTVTLGSTITFSAGNTVTISGAGTGGVSAYNGSWTITNTGTSCPGGTKSGNQPTSFCFNINSTPASPDSSSTITADGGTSPLAITGLSYTAGTCSANSTALVTATTSLAPNFSAGSVVSIGGTVAASESAYVGSFNVVSVKTSAPYNFTYNIQTSPGNATNCTDSSSGMTASAQGVAKDALINWVRGSDNVGDEPSPGGGITIRPSVHGDVLHSRPAVINYGGSTGVVVFYGANDGMFRAINGNQPPATNTSPAPMGSCVLPGNSTCAIGGTPPGGELWSFVPSEFYPKLQRLYNNSPVVKLATTPAGLVPTPQPKDYFFDGTPGVYQNQATGKAYIFLSARRGGQLLYALDVSDPTKPKFMWKHTNADPGFSELGQTWSQPKVALIKGNANPVLIFGAGYDPNEDAESPNTDTMGRGIFILDAVTGQLLWRAGPGGSSNTCNVNPCQLQSMTYAMPADITLVDRNFDGYIDRLYAADVGGNIWRVDLEPVSGSTDLGDARVTLLAALGGTGTTKRKMFFPPDVVLTKNYDAVVASTGDREHPLYIQQAQSIVNRFYMIKDTNVGMSAAGWTTVHDDTSSTANAQPPMLFNATSTPYNQTLSGFYITLLGAGEKGVNAPQAFAGTVYFGTNTPTAPSTTSCQGNLGTALAYAVNLFSGQSSSVKFAGGGLAPSPVFGVVTVNVDGKPRQLPFMIGSGAGSNAADQQSSLGATKPVIPVNVKKKRTYWYRDIDR</sequence>
<feature type="signal peptide" evidence="3">
    <location>
        <begin position="1"/>
        <end position="24"/>
    </location>
</feature>
<dbReference type="Gene3D" id="2.40.30.20">
    <property type="match status" value="2"/>
</dbReference>
<reference evidence="5 6" key="1">
    <citation type="submission" date="2019-01" db="EMBL/GenBank/DDBJ databases">
        <title>Genomic insights into a novel species Rhodoferax sp.</title>
        <authorList>
            <person name="Jin L."/>
        </authorList>
    </citation>
    <scope>NUCLEOTIDE SEQUENCE [LARGE SCALE GENOMIC DNA]</scope>
    <source>
        <strain evidence="5 6">CHu59-6-5</strain>
    </source>
</reference>
<dbReference type="Pfam" id="PF05567">
    <property type="entry name" value="T4P_PilY1"/>
    <property type="match status" value="1"/>
</dbReference>
<proteinExistence type="predicted"/>
<feature type="chain" id="PRO_5022209103" description="PilY1 beta-propeller domain-containing protein" evidence="3">
    <location>
        <begin position="25"/>
        <end position="1436"/>
    </location>
</feature>
<accession>A0A515DET0</accession>
<protein>
    <recommendedName>
        <fullName evidence="4">PilY1 beta-propeller domain-containing protein</fullName>
    </recommendedName>
</protein>
<evidence type="ECO:0000313" key="6">
    <source>
        <dbReference type="Proteomes" id="UP000316798"/>
    </source>
</evidence>
<keyword evidence="6" id="KW-1185">Reference proteome</keyword>
<keyword evidence="3" id="KW-0732">Signal</keyword>
<keyword evidence="2" id="KW-0106">Calcium</keyword>
<feature type="domain" description="PilY1 beta-propeller" evidence="4">
    <location>
        <begin position="1020"/>
        <end position="1192"/>
    </location>
</feature>
<dbReference type="GO" id="GO:0046872">
    <property type="term" value="F:metal ion binding"/>
    <property type="evidence" value="ECO:0007669"/>
    <property type="project" value="UniProtKB-KW"/>
</dbReference>
<name>A0A515DET0_9BURK</name>